<evidence type="ECO:0000313" key="2">
    <source>
        <dbReference type="Proteomes" id="UP000479190"/>
    </source>
</evidence>
<name>A0A6H5HZC0_9HYME</name>
<keyword evidence="2" id="KW-1185">Reference proteome</keyword>
<dbReference type="EMBL" id="CADCXV010000436">
    <property type="protein sequence ID" value="CAB0030182.1"/>
    <property type="molecule type" value="Genomic_DNA"/>
</dbReference>
<dbReference type="AlphaFoldDB" id="A0A6H5HZC0"/>
<evidence type="ECO:0000313" key="1">
    <source>
        <dbReference type="EMBL" id="CAB0030182.1"/>
    </source>
</evidence>
<accession>A0A6H5HZC0</accession>
<organism evidence="1 2">
    <name type="scientific">Trichogramma brassicae</name>
    <dbReference type="NCBI Taxonomy" id="86971"/>
    <lineage>
        <taxon>Eukaryota</taxon>
        <taxon>Metazoa</taxon>
        <taxon>Ecdysozoa</taxon>
        <taxon>Arthropoda</taxon>
        <taxon>Hexapoda</taxon>
        <taxon>Insecta</taxon>
        <taxon>Pterygota</taxon>
        <taxon>Neoptera</taxon>
        <taxon>Endopterygota</taxon>
        <taxon>Hymenoptera</taxon>
        <taxon>Apocrita</taxon>
        <taxon>Proctotrupomorpha</taxon>
        <taxon>Chalcidoidea</taxon>
        <taxon>Trichogrammatidae</taxon>
        <taxon>Trichogramma</taxon>
    </lineage>
</organism>
<protein>
    <submittedName>
        <fullName evidence="1">Uncharacterized protein</fullName>
    </submittedName>
</protein>
<sequence>MSLTDQTWGCREWQPDCSTTQNSARSGSKVPQSTLNINFCRQAEFSENNNGMNSITQGAVIRKCLIPALRSITIQKQPPIMYFSRSIACESRTSNLLHPNVLANQLFFG</sequence>
<reference evidence="1 2" key="1">
    <citation type="submission" date="2020-02" db="EMBL/GenBank/DDBJ databases">
        <authorList>
            <person name="Ferguson B K."/>
        </authorList>
    </citation>
    <scope>NUCLEOTIDE SEQUENCE [LARGE SCALE GENOMIC DNA]</scope>
</reference>
<proteinExistence type="predicted"/>
<gene>
    <name evidence="1" type="ORF">TBRA_LOCUS2193</name>
</gene>
<dbReference type="Proteomes" id="UP000479190">
    <property type="component" value="Unassembled WGS sequence"/>
</dbReference>